<feature type="compositionally biased region" description="Pro residues" evidence="1">
    <location>
        <begin position="214"/>
        <end position="225"/>
    </location>
</feature>
<feature type="region of interest" description="Disordered" evidence="1">
    <location>
        <begin position="356"/>
        <end position="376"/>
    </location>
</feature>
<dbReference type="AlphaFoldDB" id="A0A5J6FJD2"/>
<evidence type="ECO:0000256" key="1">
    <source>
        <dbReference type="SAM" id="MobiDB-lite"/>
    </source>
</evidence>
<organism evidence="2 3">
    <name type="scientific">Streptomyces nitrosporeus</name>
    <dbReference type="NCBI Taxonomy" id="28894"/>
    <lineage>
        <taxon>Bacteria</taxon>
        <taxon>Bacillati</taxon>
        <taxon>Actinomycetota</taxon>
        <taxon>Actinomycetes</taxon>
        <taxon>Kitasatosporales</taxon>
        <taxon>Streptomycetaceae</taxon>
        <taxon>Streptomyces</taxon>
    </lineage>
</organism>
<dbReference type="EMBL" id="CP023702">
    <property type="protein sequence ID" value="QEU76116.1"/>
    <property type="molecule type" value="Genomic_DNA"/>
</dbReference>
<dbReference type="OrthoDB" id="3417677at2"/>
<name>A0A5J6FJD2_9ACTN</name>
<accession>A0A5J6FJD2</accession>
<dbReference type="KEGG" id="snk:CP967_32770"/>
<feature type="region of interest" description="Disordered" evidence="1">
    <location>
        <begin position="209"/>
        <end position="230"/>
    </location>
</feature>
<evidence type="ECO:0000313" key="2">
    <source>
        <dbReference type="EMBL" id="QEU76116.1"/>
    </source>
</evidence>
<evidence type="ECO:0000313" key="3">
    <source>
        <dbReference type="Proteomes" id="UP000326178"/>
    </source>
</evidence>
<dbReference type="RefSeq" id="WP_150491432.1">
    <property type="nucleotide sequence ID" value="NZ_BMUV01000012.1"/>
</dbReference>
<dbReference type="Proteomes" id="UP000326178">
    <property type="component" value="Chromosome"/>
</dbReference>
<gene>
    <name evidence="2" type="ORF">CP967_32770</name>
</gene>
<keyword evidence="3" id="KW-1185">Reference proteome</keyword>
<sequence length="376" mass="39870">MPSPGAPTAPTPTNTAPPVAYLLTEQQGAAARTLLAYVASLPLRTADAQLLAVVVAIRAARTGVGNLTGQDLRSLRLGDAEAAIAEITGLGWQARGDLTGGNPDVPVGIVVPGLGEGPGTGLPFGKVMRSRVSGWTTRTVNAKPVKKGPPAMRLAALYLAAHGEAGRRRAVPAGLPATCRAILPDLLAKGFLSELDGDGYVLGEAVRHTAGDRTPPPAPVRPPDAPAEQQLSWDDWKAQASAALRRHVENVEGCTLCGLSTERVSEAFMRKPVPAQFDDKARAAYARWREAEPDPGPRAAEFAAAFRAEHHHGPSVRQFCQGLYARKQSRRLRILIVRQLIAEGWLTNTEPVPWTLRPGRAAQPGVPAPARARRPG</sequence>
<proteinExistence type="predicted"/>
<reference evidence="2 3" key="1">
    <citation type="submission" date="2017-09" db="EMBL/GenBank/DDBJ databases">
        <authorList>
            <person name="Lee N."/>
            <person name="Cho B.-K."/>
        </authorList>
    </citation>
    <scope>NUCLEOTIDE SEQUENCE [LARGE SCALE GENOMIC DNA]</scope>
    <source>
        <strain evidence="2 3">ATCC 12769</strain>
    </source>
</reference>
<feature type="compositionally biased region" description="Low complexity" evidence="1">
    <location>
        <begin position="357"/>
        <end position="370"/>
    </location>
</feature>
<protein>
    <submittedName>
        <fullName evidence="2">Uncharacterized protein</fullName>
    </submittedName>
</protein>